<dbReference type="HOGENOM" id="CLU_503498_0_0_1"/>
<name>E5A9E4_LEPMJ</name>
<dbReference type="eggNOG" id="ENOG502T55W">
    <property type="taxonomic scope" value="Eukaryota"/>
</dbReference>
<evidence type="ECO:0000313" key="3">
    <source>
        <dbReference type="Proteomes" id="UP000002668"/>
    </source>
</evidence>
<dbReference type="GeneID" id="13293216"/>
<dbReference type="InParanoid" id="E5A9E4"/>
<dbReference type="OrthoDB" id="3783521at2759"/>
<dbReference type="VEuPathDB" id="FungiDB:LEMA_P014150.1"/>
<organism evidence="3">
    <name type="scientific">Leptosphaeria maculans (strain JN3 / isolate v23.1.3 / race Av1-4-5-6-7-8)</name>
    <name type="common">Blackleg fungus</name>
    <name type="synonym">Phoma lingam</name>
    <dbReference type="NCBI Taxonomy" id="985895"/>
    <lineage>
        <taxon>Eukaryota</taxon>
        <taxon>Fungi</taxon>
        <taxon>Dikarya</taxon>
        <taxon>Ascomycota</taxon>
        <taxon>Pezizomycotina</taxon>
        <taxon>Dothideomycetes</taxon>
        <taxon>Pleosporomycetidae</taxon>
        <taxon>Pleosporales</taxon>
        <taxon>Pleosporineae</taxon>
        <taxon>Leptosphaeriaceae</taxon>
        <taxon>Plenodomus</taxon>
        <taxon>Plenodomus lingam/Leptosphaeria maculans species complex</taxon>
    </lineage>
</organism>
<dbReference type="EMBL" id="FP929138">
    <property type="protein sequence ID" value="CBY00285.1"/>
    <property type="molecule type" value="Genomic_DNA"/>
</dbReference>
<reference evidence="3" key="1">
    <citation type="journal article" date="2011" name="Nat. Commun.">
        <title>Effector diversification within compartments of the Leptosphaeria maculans genome affected by Repeat-Induced Point mutations.</title>
        <authorList>
            <person name="Rouxel T."/>
            <person name="Grandaubert J."/>
            <person name="Hane J.K."/>
            <person name="Hoede C."/>
            <person name="van de Wouw A.P."/>
            <person name="Couloux A."/>
            <person name="Dominguez V."/>
            <person name="Anthouard V."/>
            <person name="Bally P."/>
            <person name="Bourras S."/>
            <person name="Cozijnsen A.J."/>
            <person name="Ciuffetti L.M."/>
            <person name="Degrave A."/>
            <person name="Dilmaghani A."/>
            <person name="Duret L."/>
            <person name="Fudal I."/>
            <person name="Goodwin S.B."/>
            <person name="Gout L."/>
            <person name="Glaser N."/>
            <person name="Linglin J."/>
            <person name="Kema G.H.J."/>
            <person name="Lapalu N."/>
            <person name="Lawrence C.B."/>
            <person name="May K."/>
            <person name="Meyer M."/>
            <person name="Ollivier B."/>
            <person name="Poulain J."/>
            <person name="Schoch C.L."/>
            <person name="Simon A."/>
            <person name="Spatafora J.W."/>
            <person name="Stachowiak A."/>
            <person name="Turgeon B.G."/>
            <person name="Tyler B.M."/>
            <person name="Vincent D."/>
            <person name="Weissenbach J."/>
            <person name="Amselem J."/>
            <person name="Quesneville H."/>
            <person name="Oliver R.P."/>
            <person name="Wincker P."/>
            <person name="Balesdent M.-H."/>
            <person name="Howlett B.J."/>
        </authorList>
    </citation>
    <scope>NUCLEOTIDE SEQUENCE [LARGE SCALE GENOMIC DNA]</scope>
    <source>
        <strain evidence="3">JN3 / isolate v23.1.3 / race Av1-4-5-6-7-8</strain>
    </source>
</reference>
<keyword evidence="3" id="KW-1185">Reference proteome</keyword>
<gene>
    <name evidence="2" type="ORF">LEMA_P014150.1</name>
</gene>
<evidence type="ECO:0000313" key="2">
    <source>
        <dbReference type="EMBL" id="CBY00285.1"/>
    </source>
</evidence>
<dbReference type="AlphaFoldDB" id="E5A9E4"/>
<proteinExistence type="predicted"/>
<evidence type="ECO:0000256" key="1">
    <source>
        <dbReference type="SAM" id="MobiDB-lite"/>
    </source>
</evidence>
<feature type="compositionally biased region" description="Acidic residues" evidence="1">
    <location>
        <begin position="63"/>
        <end position="82"/>
    </location>
</feature>
<accession>E5A9E4</accession>
<dbReference type="Proteomes" id="UP000002668">
    <property type="component" value="Genome"/>
</dbReference>
<sequence length="541" mass="61072">MPIVNFVNSTTKATTMVGSESFGNLQFVYQKLCDPFSVKTLQTSSGTINYKMKPSNKQIPRDDDFESEDDDTSSQDEDDSPESNDSIDLRPGGNYTGDNREPHAPRGPKKIVNYHGRALAIPTSAGPNGYIHADFIRRELEMILAEEEMNKYSIVQKEDENVERLFEIANEVILAERTALHYSNFHTYNAFRDIDTPEQARQAVTKADGAWRQMPPYANCLGMASACCSALRKRLRGLSRLKRYAYRVELVTDSWRQATTHDLAYHCICIIRLDQSCIILDPVSHRGAQRVYLNQIGGYSVDRNIPRGMRWAYVPGPRNARLLVEYAPLYPELALPRPITGDLPEALAISYSDPFAIIKGGLAGGVINLTYPSSGRRYASKHGRFPSRRTINMMSIWDRQPSFKSIYSVATKSKSPEFLVSTATLRVNFGPRRSLVMERIPCADWLARPENRHLLEDLIAYTSPVSTNDWISKRFATCEVRFRNWSRLIEKGFTARERRGIRLLDAISGGLDQPNGEVKKIANVMLSVWRAQAAASVDVMV</sequence>
<protein>
    <submittedName>
        <fullName evidence="2">Predicted protein</fullName>
    </submittedName>
</protein>
<feature type="region of interest" description="Disordered" evidence="1">
    <location>
        <begin position="48"/>
        <end position="110"/>
    </location>
</feature>